<gene>
    <name evidence="1" type="ORF">LOK49_LG01G02733</name>
</gene>
<dbReference type="Proteomes" id="UP001060215">
    <property type="component" value="Chromosome 1"/>
</dbReference>
<evidence type="ECO:0000313" key="2">
    <source>
        <dbReference type="Proteomes" id="UP001060215"/>
    </source>
</evidence>
<comment type="caution">
    <text evidence="1">The sequence shown here is derived from an EMBL/GenBank/DDBJ whole genome shotgun (WGS) entry which is preliminary data.</text>
</comment>
<protein>
    <submittedName>
        <fullName evidence="1">Uncharacterized protein</fullName>
    </submittedName>
</protein>
<evidence type="ECO:0000313" key="1">
    <source>
        <dbReference type="EMBL" id="KAI8030631.1"/>
    </source>
</evidence>
<name>A0ACC0IZG6_9ERIC</name>
<proteinExistence type="predicted"/>
<reference evidence="1 2" key="1">
    <citation type="journal article" date="2022" name="Plant J.">
        <title>Chromosome-level genome of Camellia lanceoleosa provides a valuable resource for understanding genome evolution and self-incompatibility.</title>
        <authorList>
            <person name="Gong W."/>
            <person name="Xiao S."/>
            <person name="Wang L."/>
            <person name="Liao Z."/>
            <person name="Chang Y."/>
            <person name="Mo W."/>
            <person name="Hu G."/>
            <person name="Li W."/>
            <person name="Zhao G."/>
            <person name="Zhu H."/>
            <person name="Hu X."/>
            <person name="Ji K."/>
            <person name="Xiang X."/>
            <person name="Song Q."/>
            <person name="Yuan D."/>
            <person name="Jin S."/>
            <person name="Zhang L."/>
        </authorList>
    </citation>
    <scope>NUCLEOTIDE SEQUENCE [LARGE SCALE GENOMIC DNA]</scope>
    <source>
        <strain evidence="1">SQ_2022a</strain>
    </source>
</reference>
<dbReference type="EMBL" id="CM045758">
    <property type="protein sequence ID" value="KAI8030631.1"/>
    <property type="molecule type" value="Genomic_DNA"/>
</dbReference>
<sequence>MFTTVWSSWSILEHGLHVSVVNKHRGLHVHNSMVFNNMFIWDILELSGNWQHASKLRPLFALYQDFCYFVYQLGSLNMASSHFIAIKGSYGAHQSPKQFFSAPSLVFCFFLIFTLITLEGLFFASGLKRAFQIKDFGDVIVYSWTWWVY</sequence>
<organism evidence="1 2">
    <name type="scientific">Camellia lanceoleosa</name>
    <dbReference type="NCBI Taxonomy" id="1840588"/>
    <lineage>
        <taxon>Eukaryota</taxon>
        <taxon>Viridiplantae</taxon>
        <taxon>Streptophyta</taxon>
        <taxon>Embryophyta</taxon>
        <taxon>Tracheophyta</taxon>
        <taxon>Spermatophyta</taxon>
        <taxon>Magnoliopsida</taxon>
        <taxon>eudicotyledons</taxon>
        <taxon>Gunneridae</taxon>
        <taxon>Pentapetalae</taxon>
        <taxon>asterids</taxon>
        <taxon>Ericales</taxon>
        <taxon>Theaceae</taxon>
        <taxon>Camellia</taxon>
    </lineage>
</organism>
<keyword evidence="2" id="KW-1185">Reference proteome</keyword>
<accession>A0ACC0IZG6</accession>